<dbReference type="Proteomes" id="UP000515733">
    <property type="component" value="Chromosome"/>
</dbReference>
<dbReference type="NCBIfam" id="NF043076">
    <property type="entry name" value="PHA_gran_PhaM"/>
    <property type="match status" value="1"/>
</dbReference>
<protein>
    <submittedName>
        <fullName evidence="1">Uncharacterized protein</fullName>
    </submittedName>
</protein>
<organism evidence="1 2">
    <name type="scientific">Denitratisoma oestradiolicum</name>
    <dbReference type="NCBI Taxonomy" id="311182"/>
    <lineage>
        <taxon>Bacteria</taxon>
        <taxon>Pseudomonadati</taxon>
        <taxon>Pseudomonadota</taxon>
        <taxon>Betaproteobacteria</taxon>
        <taxon>Nitrosomonadales</taxon>
        <taxon>Sterolibacteriaceae</taxon>
        <taxon>Denitratisoma</taxon>
    </lineage>
</organism>
<evidence type="ECO:0000313" key="1">
    <source>
        <dbReference type="EMBL" id="CAB1370311.1"/>
    </source>
</evidence>
<dbReference type="EMBL" id="LR778301">
    <property type="protein sequence ID" value="CAB1370311.1"/>
    <property type="molecule type" value="Genomic_DNA"/>
</dbReference>
<evidence type="ECO:0000313" key="2">
    <source>
        <dbReference type="Proteomes" id="UP000515733"/>
    </source>
</evidence>
<keyword evidence="2" id="KW-1185">Reference proteome</keyword>
<reference evidence="1 2" key="1">
    <citation type="submission" date="2020-03" db="EMBL/GenBank/DDBJ databases">
        <authorList>
            <consortium name="Genoscope - CEA"/>
            <person name="William W."/>
        </authorList>
    </citation>
    <scope>NUCLEOTIDE SEQUENCE [LARGE SCALE GENOMIC DNA]</scope>
    <source>
        <strain evidence="2">DSM 16959</strain>
    </source>
</reference>
<dbReference type="RefSeq" id="WP_183148267.1">
    <property type="nucleotide sequence ID" value="NZ_LR778301.1"/>
</dbReference>
<proteinExistence type="predicted"/>
<gene>
    <name evidence="1" type="ORF">DENOEST_3157</name>
</gene>
<dbReference type="AlphaFoldDB" id="A0A6S6Y0L9"/>
<dbReference type="InterPro" id="IPR050026">
    <property type="entry name" value="PHA_gran_PhaM_N"/>
</dbReference>
<name>A0A6S6Y0L9_9PROT</name>
<accession>A0A6S6Y0L9</accession>
<dbReference type="KEGG" id="doe:DENOEST_3157"/>
<sequence>MSDVSPDPMEFLRNLWGSLSVPLPGMAVPTLDTGELDKRIADLKAVEGWLKMNLNMLQMSIQAMETQRTTLGAFQAMSQGGTAPGTGAESNPFANPALWPWNFMPPNNTNETPPSTPEPKPEKEK</sequence>